<evidence type="ECO:0000256" key="2">
    <source>
        <dbReference type="ARBA" id="ARBA00023125"/>
    </source>
</evidence>
<dbReference type="Gene3D" id="3.40.50.1390">
    <property type="entry name" value="Resolvase, N-terminal catalytic domain"/>
    <property type="match status" value="1"/>
</dbReference>
<sequence>MKFGYARVSTRGQDLEGQIQALKKEGCEEIYQEFVTGTKREKRKEFNELIDRLDEGDTLAVTKLDRFARSANDATSIIEDLFERGVRVHVLNMGIIENTPTGRLIFNIMTSFAQFERDMIVERTQDGKALAKKRPDFREGRPKKYNKKQIDHALQLLETQSYREVEQLTGISMSTLKRAKRTKDSEK</sequence>
<feature type="domain" description="Resolvase/invertase-type recombinase catalytic" evidence="5">
    <location>
        <begin position="1"/>
        <end position="135"/>
    </location>
</feature>
<gene>
    <name evidence="6" type="ORF">SAMN05421758_103264</name>
</gene>
<dbReference type="Gene3D" id="1.10.10.60">
    <property type="entry name" value="Homeodomain-like"/>
    <property type="match status" value="1"/>
</dbReference>
<evidence type="ECO:0000259" key="5">
    <source>
        <dbReference type="PROSITE" id="PS51736"/>
    </source>
</evidence>
<dbReference type="InterPro" id="IPR050639">
    <property type="entry name" value="SSR_resolvase"/>
</dbReference>
<dbReference type="PROSITE" id="PS00397">
    <property type="entry name" value="RECOMBINASES_1"/>
    <property type="match status" value="1"/>
</dbReference>
<accession>A0ABY1KQW4</accession>
<keyword evidence="3" id="KW-0233">DNA recombination</keyword>
<keyword evidence="2" id="KW-0238">DNA-binding</keyword>
<dbReference type="EMBL" id="FTOK01000003">
    <property type="protein sequence ID" value="SIS66531.1"/>
    <property type="molecule type" value="Genomic_DNA"/>
</dbReference>
<evidence type="ECO:0000313" key="7">
    <source>
        <dbReference type="Proteomes" id="UP000199777"/>
    </source>
</evidence>
<dbReference type="SMART" id="SM00857">
    <property type="entry name" value="Resolvase"/>
    <property type="match status" value="1"/>
</dbReference>
<evidence type="ECO:0000256" key="3">
    <source>
        <dbReference type="ARBA" id="ARBA00023172"/>
    </source>
</evidence>
<dbReference type="InterPro" id="IPR006118">
    <property type="entry name" value="Recombinase_CS"/>
</dbReference>
<dbReference type="SUPFAM" id="SSF53041">
    <property type="entry name" value="Resolvase-like"/>
    <property type="match status" value="1"/>
</dbReference>
<dbReference type="Pfam" id="PF00239">
    <property type="entry name" value="Resolvase"/>
    <property type="match status" value="1"/>
</dbReference>
<comment type="caution">
    <text evidence="6">The sequence shown here is derived from an EMBL/GenBank/DDBJ whole genome shotgun (WGS) entry which is preliminary data.</text>
</comment>
<dbReference type="PANTHER" id="PTHR30461">
    <property type="entry name" value="DNA-INVERTASE FROM LAMBDOID PROPHAGE"/>
    <property type="match status" value="1"/>
</dbReference>
<dbReference type="InterPro" id="IPR006119">
    <property type="entry name" value="Resolv_N"/>
</dbReference>
<evidence type="ECO:0000313" key="6">
    <source>
        <dbReference type="EMBL" id="SIS66531.1"/>
    </source>
</evidence>
<dbReference type="InterPro" id="IPR036162">
    <property type="entry name" value="Resolvase-like_N_sf"/>
</dbReference>
<dbReference type="PANTHER" id="PTHR30461:SF2">
    <property type="entry name" value="SERINE RECOMBINASE PINE-RELATED"/>
    <property type="match status" value="1"/>
</dbReference>
<keyword evidence="7" id="KW-1185">Reference proteome</keyword>
<dbReference type="PROSITE" id="PS51736">
    <property type="entry name" value="RECOMBINASES_3"/>
    <property type="match status" value="1"/>
</dbReference>
<protein>
    <submittedName>
        <fullName evidence="6">Site-specific DNA recombinase</fullName>
    </submittedName>
</protein>
<keyword evidence="1" id="KW-0229">DNA integration</keyword>
<name>A0ABY1KQW4_9BACI</name>
<organism evidence="6 7">
    <name type="scientific">Salimicrobium salexigens</name>
    <dbReference type="NCBI Taxonomy" id="908941"/>
    <lineage>
        <taxon>Bacteria</taxon>
        <taxon>Bacillati</taxon>
        <taxon>Bacillota</taxon>
        <taxon>Bacilli</taxon>
        <taxon>Bacillales</taxon>
        <taxon>Bacillaceae</taxon>
        <taxon>Salimicrobium</taxon>
    </lineage>
</organism>
<evidence type="ECO:0000256" key="4">
    <source>
        <dbReference type="PROSITE-ProRule" id="PRU10137"/>
    </source>
</evidence>
<feature type="active site" description="O-(5'-phospho-DNA)-serine intermediate" evidence="4">
    <location>
        <position position="9"/>
    </location>
</feature>
<dbReference type="CDD" id="cd03768">
    <property type="entry name" value="SR_ResInv"/>
    <property type="match status" value="1"/>
</dbReference>
<proteinExistence type="predicted"/>
<reference evidence="6 7" key="1">
    <citation type="submission" date="2017-01" db="EMBL/GenBank/DDBJ databases">
        <authorList>
            <person name="Varghese N."/>
            <person name="Submissions S."/>
        </authorList>
    </citation>
    <scope>NUCLEOTIDE SEQUENCE [LARGE SCALE GENOMIC DNA]</scope>
    <source>
        <strain evidence="6 7">DSM 22782</strain>
    </source>
</reference>
<evidence type="ECO:0000256" key="1">
    <source>
        <dbReference type="ARBA" id="ARBA00022908"/>
    </source>
</evidence>
<dbReference type="Proteomes" id="UP000199777">
    <property type="component" value="Unassembled WGS sequence"/>
</dbReference>
<dbReference type="RefSeq" id="WP_076570578.1">
    <property type="nucleotide sequence ID" value="NZ_FTOK01000003.1"/>
</dbReference>